<reference evidence="7 8" key="1">
    <citation type="submission" date="2015-11" db="EMBL/GenBank/DDBJ databases">
        <title>Genomic analysis of 38 Legionella species identifies large and diverse effector repertoires.</title>
        <authorList>
            <person name="Burstein D."/>
            <person name="Amaro F."/>
            <person name="Zusman T."/>
            <person name="Lifshitz Z."/>
            <person name="Cohen O."/>
            <person name="Gilbert J.A."/>
            <person name="Pupko T."/>
            <person name="Shuman H.A."/>
            <person name="Segal G."/>
        </authorList>
    </citation>
    <scope>NUCLEOTIDE SEQUENCE [LARGE SCALE GENOMIC DNA]</scope>
    <source>
        <strain evidence="7 8">Mt.St.Helens-9</strain>
    </source>
</reference>
<dbReference type="RefSeq" id="WP_058482209.1">
    <property type="nucleotide sequence ID" value="NZ_CAAAII010000008.1"/>
</dbReference>
<dbReference type="PATRIC" id="fig|452.5.peg.294"/>
<keyword evidence="8" id="KW-1185">Reference proteome</keyword>
<dbReference type="PANTHER" id="PTHR30480:SF13">
    <property type="entry name" value="BETA-HEXOSAMINIDASE"/>
    <property type="match status" value="1"/>
</dbReference>
<organism evidence="7 8">
    <name type="scientific">Legionella spiritensis</name>
    <dbReference type="NCBI Taxonomy" id="452"/>
    <lineage>
        <taxon>Bacteria</taxon>
        <taxon>Pseudomonadati</taxon>
        <taxon>Pseudomonadota</taxon>
        <taxon>Gammaproteobacteria</taxon>
        <taxon>Legionellales</taxon>
        <taxon>Legionellaceae</taxon>
        <taxon>Legionella</taxon>
    </lineage>
</organism>
<dbReference type="GO" id="GO:0005975">
    <property type="term" value="P:carbohydrate metabolic process"/>
    <property type="evidence" value="ECO:0007669"/>
    <property type="project" value="InterPro"/>
</dbReference>
<evidence type="ECO:0000313" key="7">
    <source>
        <dbReference type="EMBL" id="KTD66205.1"/>
    </source>
</evidence>
<keyword evidence="5" id="KW-0326">Glycosidase</keyword>
<dbReference type="InterPro" id="IPR050226">
    <property type="entry name" value="NagZ_Beta-hexosaminidase"/>
</dbReference>
<comment type="similarity">
    <text evidence="2">Belongs to the glycosyl hydrolase 3 family.</text>
</comment>
<evidence type="ECO:0000256" key="2">
    <source>
        <dbReference type="ARBA" id="ARBA00005336"/>
    </source>
</evidence>
<dbReference type="Pfam" id="PF00933">
    <property type="entry name" value="Glyco_hydro_3"/>
    <property type="match status" value="1"/>
</dbReference>
<dbReference type="EC" id="3.2.1.52" evidence="3"/>
<evidence type="ECO:0000256" key="5">
    <source>
        <dbReference type="ARBA" id="ARBA00023295"/>
    </source>
</evidence>
<evidence type="ECO:0000256" key="4">
    <source>
        <dbReference type="ARBA" id="ARBA00022801"/>
    </source>
</evidence>
<comment type="caution">
    <text evidence="7">The sequence shown here is derived from an EMBL/GenBank/DDBJ whole genome shotgun (WGS) entry which is preliminary data.</text>
</comment>
<dbReference type="GO" id="GO:0004563">
    <property type="term" value="F:beta-N-acetylhexosaminidase activity"/>
    <property type="evidence" value="ECO:0007669"/>
    <property type="project" value="UniProtKB-EC"/>
</dbReference>
<feature type="domain" description="Glycoside hydrolase family 3 N-terminal" evidence="6">
    <location>
        <begin position="6"/>
        <end position="349"/>
    </location>
</feature>
<evidence type="ECO:0000256" key="3">
    <source>
        <dbReference type="ARBA" id="ARBA00012663"/>
    </source>
</evidence>
<dbReference type="Proteomes" id="UP000054877">
    <property type="component" value="Unassembled WGS sequence"/>
</dbReference>
<comment type="catalytic activity">
    <reaction evidence="1">
        <text>Hydrolysis of terminal non-reducing N-acetyl-D-hexosamine residues in N-acetyl-beta-D-hexosaminides.</text>
        <dbReference type="EC" id="3.2.1.52"/>
    </reaction>
</comment>
<dbReference type="SUPFAM" id="SSF51445">
    <property type="entry name" value="(Trans)glycosidases"/>
    <property type="match status" value="1"/>
</dbReference>
<name>A0A0W0ZAP0_LEGSP</name>
<dbReference type="InterPro" id="IPR001764">
    <property type="entry name" value="Glyco_hydro_3_N"/>
</dbReference>
<protein>
    <recommendedName>
        <fullName evidence="3">beta-N-acetylhexosaminidase</fullName>
        <ecNumber evidence="3">3.2.1.52</ecNumber>
    </recommendedName>
</protein>
<evidence type="ECO:0000259" key="6">
    <source>
        <dbReference type="Pfam" id="PF00933"/>
    </source>
</evidence>
<dbReference type="GO" id="GO:0009254">
    <property type="term" value="P:peptidoglycan turnover"/>
    <property type="evidence" value="ECO:0007669"/>
    <property type="project" value="TreeGrafter"/>
</dbReference>
<accession>A0A0W0ZAP0</accession>
<evidence type="ECO:0000313" key="8">
    <source>
        <dbReference type="Proteomes" id="UP000054877"/>
    </source>
</evidence>
<gene>
    <name evidence="7" type="ORF">Lspi_0268</name>
</gene>
<dbReference type="Gene3D" id="3.20.20.300">
    <property type="entry name" value="Glycoside hydrolase, family 3, N-terminal domain"/>
    <property type="match status" value="1"/>
</dbReference>
<dbReference type="OrthoDB" id="9786661at2"/>
<dbReference type="InterPro" id="IPR017853">
    <property type="entry name" value="GH"/>
</dbReference>
<dbReference type="STRING" id="452.Lspi_0268"/>
<dbReference type="AlphaFoldDB" id="A0A0W0ZAP0"/>
<sequence>MTLPALRQQIAQMLIMGFDGTKIDDQSPVHHWLTTDGLGGVILFDYDLQKHIPQKNMVSQSQVRTLTGQLREVAAKATHAIPEDMPLFIAIDYEGGAVDRFRQIDTEIKALSPRQYAALSEPERQREAQKMVEMVKLLGFNLNFAPVVDLNLTEMDGIIGKLGRSYSRNPDVVAKIARQFVDVFSENGVICCYKHFPGHGSARGDTHCGMTDVTETFHDEELIPYRLLLGNPAREVMVMTAHVVNRKLDASGLPATLSKDILTGLLRGQMGFDGVIVSDDLQMNAVSKQYSLADSLRLTINAGADMLIFANQLGKISPREVIDVVEALVQEKAIDGHRIQESYQRIKRLKQTIAQ</sequence>
<keyword evidence="4 7" id="KW-0378">Hydrolase</keyword>
<evidence type="ECO:0000256" key="1">
    <source>
        <dbReference type="ARBA" id="ARBA00001231"/>
    </source>
</evidence>
<dbReference type="PANTHER" id="PTHR30480">
    <property type="entry name" value="BETA-HEXOSAMINIDASE-RELATED"/>
    <property type="match status" value="1"/>
</dbReference>
<dbReference type="InterPro" id="IPR036962">
    <property type="entry name" value="Glyco_hydro_3_N_sf"/>
</dbReference>
<proteinExistence type="inferred from homology"/>
<dbReference type="EMBL" id="LNYX01000002">
    <property type="protein sequence ID" value="KTD66205.1"/>
    <property type="molecule type" value="Genomic_DNA"/>
</dbReference>